<organism evidence="2 3">
    <name type="scientific">Gloeomargarita lithophora Alchichica-D10</name>
    <dbReference type="NCBI Taxonomy" id="1188229"/>
    <lineage>
        <taxon>Bacteria</taxon>
        <taxon>Bacillati</taxon>
        <taxon>Cyanobacteriota</taxon>
        <taxon>Cyanophyceae</taxon>
        <taxon>Gloeomargaritales</taxon>
        <taxon>Gloeomargaritaceae</taxon>
        <taxon>Gloeomargarita</taxon>
    </lineage>
</organism>
<reference evidence="2 3" key="1">
    <citation type="submission" date="2016-10" db="EMBL/GenBank/DDBJ databases">
        <title>Description of Gloeomargarita lithophora gen. nov., sp. nov., a thylakoid-bearing basal-branching cyanobacterium with intracellular carbonates, and proposal for Gloeomargaritales ord. nov.</title>
        <authorList>
            <person name="Moreira D."/>
            <person name="Tavera R."/>
            <person name="Benzerara K."/>
            <person name="Skouri-Panet F."/>
            <person name="Couradeau E."/>
            <person name="Gerard E."/>
            <person name="Loussert C."/>
            <person name="Novelo E."/>
            <person name="Zivanovic Y."/>
            <person name="Lopez-Garcia P."/>
        </authorList>
    </citation>
    <scope>NUCLEOTIDE SEQUENCE [LARGE SCALE GENOMIC DNA]</scope>
    <source>
        <strain evidence="2 3">D10</strain>
    </source>
</reference>
<sequence>MSEMNAAETQVCAVLEDWANATQQNRKDEILKNHVPDLVIFDVLPPMKYESAESYRQSWDDWQPETQSEGQFDLENLSITASTDLAFAHCFIRCGGTMPNGLMFQDLVRATFCLKKIDGTWKILHQHISKPMQKSGG</sequence>
<gene>
    <name evidence="2" type="ORF">GlitD10_0126</name>
</gene>
<dbReference type="AlphaFoldDB" id="A0A1J0A926"/>
<dbReference type="Gene3D" id="3.10.450.50">
    <property type="match status" value="1"/>
</dbReference>
<dbReference type="KEGG" id="glt:GlitD10_0126"/>
<name>A0A1J0A926_9CYAN</name>
<dbReference type="OrthoDB" id="9795306at2"/>
<dbReference type="InterPro" id="IPR037401">
    <property type="entry name" value="SnoaL-like"/>
</dbReference>
<accession>A0A1J0A926</accession>
<keyword evidence="2" id="KW-0413">Isomerase</keyword>
<keyword evidence="3" id="KW-1185">Reference proteome</keyword>
<dbReference type="InterPro" id="IPR032710">
    <property type="entry name" value="NTF2-like_dom_sf"/>
</dbReference>
<dbReference type="GO" id="GO:0016853">
    <property type="term" value="F:isomerase activity"/>
    <property type="evidence" value="ECO:0007669"/>
    <property type="project" value="UniProtKB-KW"/>
</dbReference>
<feature type="domain" description="SnoaL-like" evidence="1">
    <location>
        <begin position="12"/>
        <end position="132"/>
    </location>
</feature>
<evidence type="ECO:0000259" key="1">
    <source>
        <dbReference type="Pfam" id="PF13474"/>
    </source>
</evidence>
<proteinExistence type="predicted"/>
<dbReference type="RefSeq" id="WP_084111396.1">
    <property type="nucleotide sequence ID" value="NZ_CP017675.1"/>
</dbReference>
<dbReference type="Pfam" id="PF13474">
    <property type="entry name" value="SnoaL_3"/>
    <property type="match status" value="1"/>
</dbReference>
<dbReference type="Proteomes" id="UP000180235">
    <property type="component" value="Chromosome"/>
</dbReference>
<evidence type="ECO:0000313" key="3">
    <source>
        <dbReference type="Proteomes" id="UP000180235"/>
    </source>
</evidence>
<dbReference type="EMBL" id="CP017675">
    <property type="protein sequence ID" value="APB32427.1"/>
    <property type="molecule type" value="Genomic_DNA"/>
</dbReference>
<evidence type="ECO:0000313" key="2">
    <source>
        <dbReference type="EMBL" id="APB32427.1"/>
    </source>
</evidence>
<dbReference type="SUPFAM" id="SSF54427">
    <property type="entry name" value="NTF2-like"/>
    <property type="match status" value="1"/>
</dbReference>
<protein>
    <submittedName>
        <fullName evidence="2">Ketosteroid isomerase-like protein</fullName>
    </submittedName>
</protein>